<evidence type="ECO:0000256" key="2">
    <source>
        <dbReference type="SAM" id="MobiDB-lite"/>
    </source>
</evidence>
<feature type="region of interest" description="Disordered" evidence="2">
    <location>
        <begin position="1"/>
        <end position="32"/>
    </location>
</feature>
<dbReference type="AlphaFoldDB" id="A0AAW0WN93"/>
<feature type="compositionally biased region" description="Basic and acidic residues" evidence="2">
    <location>
        <begin position="8"/>
        <end position="17"/>
    </location>
</feature>
<proteinExistence type="predicted"/>
<evidence type="ECO:0000256" key="1">
    <source>
        <dbReference type="SAM" id="Coils"/>
    </source>
</evidence>
<dbReference type="EMBL" id="JARKIK010000057">
    <property type="protein sequence ID" value="KAK8732350.1"/>
    <property type="molecule type" value="Genomic_DNA"/>
</dbReference>
<accession>A0AAW0WN93</accession>
<feature type="coiled-coil region" evidence="1">
    <location>
        <begin position="77"/>
        <end position="174"/>
    </location>
</feature>
<keyword evidence="1" id="KW-0175">Coiled coil</keyword>
<name>A0AAW0WN93_CHEQU</name>
<evidence type="ECO:0000313" key="4">
    <source>
        <dbReference type="Proteomes" id="UP001445076"/>
    </source>
</evidence>
<organism evidence="3 4">
    <name type="scientific">Cherax quadricarinatus</name>
    <name type="common">Australian red claw crayfish</name>
    <dbReference type="NCBI Taxonomy" id="27406"/>
    <lineage>
        <taxon>Eukaryota</taxon>
        <taxon>Metazoa</taxon>
        <taxon>Ecdysozoa</taxon>
        <taxon>Arthropoda</taxon>
        <taxon>Crustacea</taxon>
        <taxon>Multicrustacea</taxon>
        <taxon>Malacostraca</taxon>
        <taxon>Eumalacostraca</taxon>
        <taxon>Eucarida</taxon>
        <taxon>Decapoda</taxon>
        <taxon>Pleocyemata</taxon>
        <taxon>Astacidea</taxon>
        <taxon>Parastacoidea</taxon>
        <taxon>Parastacidae</taxon>
        <taxon>Cherax</taxon>
    </lineage>
</organism>
<dbReference type="Proteomes" id="UP001445076">
    <property type="component" value="Unassembled WGS sequence"/>
</dbReference>
<feature type="non-terminal residue" evidence="3">
    <location>
        <position position="1"/>
    </location>
</feature>
<feature type="compositionally biased region" description="Polar residues" evidence="2">
    <location>
        <begin position="18"/>
        <end position="31"/>
    </location>
</feature>
<gene>
    <name evidence="3" type="ORF">OTU49_007045</name>
</gene>
<comment type="caution">
    <text evidence="3">The sequence shown here is derived from an EMBL/GenBank/DDBJ whole genome shotgun (WGS) entry which is preliminary data.</text>
</comment>
<sequence>ESLQKRVRSLEDGKEDSSLSLTDSVGSTRVTQRLRERTRSLQSEVEQAWQEVHQRTMERDKASAEKVSLECTYSINLNTARREIDALKSQVTALENENDKKSVELKNTQNELEKKSTDFRAIQDGNVSQWERLMEADRKLEILQNELRKGQEQLQNEKDERKRAETQLEKMREQICSAPVSGVAAKSEPVHVRGERYWLETVTRLKGQLQQEQLRSRLLEAADHESSARILIL</sequence>
<feature type="non-terminal residue" evidence="3">
    <location>
        <position position="233"/>
    </location>
</feature>
<protein>
    <submittedName>
        <fullName evidence="3">Uncharacterized protein</fullName>
    </submittedName>
</protein>
<keyword evidence="4" id="KW-1185">Reference proteome</keyword>
<reference evidence="3 4" key="1">
    <citation type="journal article" date="2024" name="BMC Genomics">
        <title>Genome assembly of redclaw crayfish (Cherax quadricarinatus) provides insights into its immune adaptation and hypoxia tolerance.</title>
        <authorList>
            <person name="Liu Z."/>
            <person name="Zheng J."/>
            <person name="Li H."/>
            <person name="Fang K."/>
            <person name="Wang S."/>
            <person name="He J."/>
            <person name="Zhou D."/>
            <person name="Weng S."/>
            <person name="Chi M."/>
            <person name="Gu Z."/>
            <person name="He J."/>
            <person name="Li F."/>
            <person name="Wang M."/>
        </authorList>
    </citation>
    <scope>NUCLEOTIDE SEQUENCE [LARGE SCALE GENOMIC DNA]</scope>
    <source>
        <strain evidence="3">ZL_2023a</strain>
    </source>
</reference>
<evidence type="ECO:0000313" key="3">
    <source>
        <dbReference type="EMBL" id="KAK8732350.1"/>
    </source>
</evidence>